<dbReference type="Proteomes" id="UP001627154">
    <property type="component" value="Unassembled WGS sequence"/>
</dbReference>
<feature type="region of interest" description="Disordered" evidence="1">
    <location>
        <begin position="383"/>
        <end position="422"/>
    </location>
</feature>
<feature type="compositionally biased region" description="Basic and acidic residues" evidence="1">
    <location>
        <begin position="455"/>
        <end position="467"/>
    </location>
</feature>
<reference evidence="2 3" key="1">
    <citation type="journal article" date="2024" name="bioRxiv">
        <title>A reference genome for Trichogramma kaykai: A tiny desert-dwelling parasitoid wasp with competing sex-ratio distorters.</title>
        <authorList>
            <person name="Culotta J."/>
            <person name="Lindsey A.R."/>
        </authorList>
    </citation>
    <scope>NUCLEOTIDE SEQUENCE [LARGE SCALE GENOMIC DNA]</scope>
    <source>
        <strain evidence="2 3">KSX58</strain>
    </source>
</reference>
<evidence type="ECO:0000256" key="1">
    <source>
        <dbReference type="SAM" id="MobiDB-lite"/>
    </source>
</evidence>
<proteinExistence type="predicted"/>
<keyword evidence="3" id="KW-1185">Reference proteome</keyword>
<feature type="region of interest" description="Disordered" evidence="1">
    <location>
        <begin position="329"/>
        <end position="357"/>
    </location>
</feature>
<dbReference type="InterPro" id="IPR021109">
    <property type="entry name" value="Peptidase_aspartic_dom_sf"/>
</dbReference>
<sequence>MVNFNKTILLRGITNKTIRSIGETVICLNNEIPITFQVVDSDFPIKQGGILGTKFFANNKGIINYETNTLRFGDYSIPFHMQYLDEEDKLNTFEARTQDNVRRETAYSDIQNRTQDNVRRETAYSDIQNRTQDNVRRETAYSDIQNRTQDNVRRETAYSDKQNRTQDNVRRETAYSDKQNRTQDNVRRETAYKDEQNRTRDNVRREIAYKDEQNRTQDNVRREIAYKDEQNRTQDNVRREIAYKDEQNRTQDNVRREIAYKDEQNRTQDNVRREIAYKDEQNRTQDNVRREIPCKDEQYRTQDNVRREITCELEEQIATYKEQEYRVSAELNEGRAEPSQQIDKQKENSRPSAGASRRGIELLCDQLKECNAYLRASREIHKAGKGRDNERMPGGTEKINKSNNNELADKKEKPSTKETECIEKKERCDEETTCEDNSSQTDAAIHCIEGNIRNNDVRGDATPRSEEPASDEYNYGKPRLPSDEEWNKYYEIFGKSLNSYEADYDDINDVCEYTDSHDKIKAEQSECEFIGHLDEYGDEHLEDFYGKLNITEPSNSCTPANETRHQRLDKLTLSVKSKKDIAMFPNEVPPPPRAPEDEAGAENIQAPIHSPDPVAAWMAQLVENRHIYIDAGPFQFQLIMRGNEVGFFLAGHFIGTLYRFQRCHERGWANGPPTCYHCGNCYAKTKQETDILQKEMDFGCGFTQNLSVLSKTAISGLKIFCKVSISRLIQTN</sequence>
<comment type="caution">
    <text evidence="2">The sequence shown here is derived from an EMBL/GenBank/DDBJ whole genome shotgun (WGS) entry which is preliminary data.</text>
</comment>
<feature type="compositionally biased region" description="Basic and acidic residues" evidence="1">
    <location>
        <begin position="150"/>
        <end position="221"/>
    </location>
</feature>
<protein>
    <submittedName>
        <fullName evidence="2">Uncharacterized protein</fullName>
    </submittedName>
</protein>
<dbReference type="EMBL" id="JBJJXI010000059">
    <property type="protein sequence ID" value="KAL3398465.1"/>
    <property type="molecule type" value="Genomic_DNA"/>
</dbReference>
<feature type="region of interest" description="Disordered" evidence="1">
    <location>
        <begin position="104"/>
        <end position="221"/>
    </location>
</feature>
<evidence type="ECO:0000313" key="3">
    <source>
        <dbReference type="Proteomes" id="UP001627154"/>
    </source>
</evidence>
<organism evidence="2 3">
    <name type="scientific">Trichogramma kaykai</name>
    <dbReference type="NCBI Taxonomy" id="54128"/>
    <lineage>
        <taxon>Eukaryota</taxon>
        <taxon>Metazoa</taxon>
        <taxon>Ecdysozoa</taxon>
        <taxon>Arthropoda</taxon>
        <taxon>Hexapoda</taxon>
        <taxon>Insecta</taxon>
        <taxon>Pterygota</taxon>
        <taxon>Neoptera</taxon>
        <taxon>Endopterygota</taxon>
        <taxon>Hymenoptera</taxon>
        <taxon>Apocrita</taxon>
        <taxon>Proctotrupomorpha</taxon>
        <taxon>Chalcidoidea</taxon>
        <taxon>Trichogrammatidae</taxon>
        <taxon>Trichogramma</taxon>
    </lineage>
</organism>
<dbReference type="Gene3D" id="2.40.70.10">
    <property type="entry name" value="Acid Proteases"/>
    <property type="match status" value="1"/>
</dbReference>
<gene>
    <name evidence="2" type="ORF">TKK_007622</name>
</gene>
<accession>A0ABD2X0G0</accession>
<evidence type="ECO:0000313" key="2">
    <source>
        <dbReference type="EMBL" id="KAL3398465.1"/>
    </source>
</evidence>
<name>A0ABD2X0G0_9HYME</name>
<feature type="region of interest" description="Disordered" evidence="1">
    <location>
        <begin position="454"/>
        <end position="479"/>
    </location>
</feature>
<dbReference type="AlphaFoldDB" id="A0ABD2X0G0"/>
<feature type="compositionally biased region" description="Basic and acidic residues" evidence="1">
    <location>
        <begin position="407"/>
        <end position="422"/>
    </location>
</feature>
<feature type="region of interest" description="Disordered" evidence="1">
    <location>
        <begin position="244"/>
        <end position="286"/>
    </location>
</feature>